<dbReference type="Proteomes" id="UP000215452">
    <property type="component" value="Chromosome"/>
</dbReference>
<keyword evidence="4 7" id="KW-0560">Oxidoreductase</keyword>
<sequence>MKIISIGTNHAGTSFLRTLKTIYPQAELVTYDRNTDISFLGCGIALWVSDEFSDPSGLFYSSPEQLKSMGISVNLEHDVIGIDRKNKEVTVKNLVTGQIFKDNYDKLVFAGGTWPIIPPFEGISLENILVSKTFTHAKTIKEKAVDPSIKNVIIIGGGYIGIELLEAFHKYGKKTTLIDMQDRIIPNYFDHEFTQKMEEKIRAEGINLQFGQKVMRFIADETGKKVAFVETDKGKYAADLVILAIGFSPNTKILADVEKTPNGAIKVDQFQRSLSDEDLYVIGDSAAMFHNVTEKHAHIALATNAVKSGIVAAFHLAGRSDIPFPGYVGTNAISVFGFNYASTGYSERGCSLMGLEEVATEYLEDWDRPEFMQEKAKVWIKITYHKPTLRLLGAQIGSYGKQFNHTEVIYFLSLAIQKRLKLTEIALSDFYFLPHFNKPFNFVVQVILNALGLSYNKKLK</sequence>
<dbReference type="InterPro" id="IPR016156">
    <property type="entry name" value="FAD/NAD-linked_Rdtase_dimer_sf"/>
</dbReference>
<evidence type="ECO:0000256" key="1">
    <source>
        <dbReference type="ARBA" id="ARBA00001974"/>
    </source>
</evidence>
<dbReference type="SUPFAM" id="SSF55424">
    <property type="entry name" value="FAD/NAD-linked reductases, dimerisation (C-terminal) domain"/>
    <property type="match status" value="1"/>
</dbReference>
<evidence type="ECO:0000259" key="6">
    <source>
        <dbReference type="Pfam" id="PF07992"/>
    </source>
</evidence>
<evidence type="ECO:0000256" key="5">
    <source>
        <dbReference type="ARBA" id="ARBA00023284"/>
    </source>
</evidence>
<dbReference type="InterPro" id="IPR023753">
    <property type="entry name" value="FAD/NAD-binding_dom"/>
</dbReference>
<dbReference type="EC" id="1.6.99.3" evidence="7"/>
<dbReference type="EMBL" id="CP022714">
    <property type="protein sequence ID" value="ASU14227.1"/>
    <property type="molecule type" value="Genomic_DNA"/>
</dbReference>
<dbReference type="SUPFAM" id="SSF51905">
    <property type="entry name" value="FAD/NAD(P)-binding domain"/>
    <property type="match status" value="1"/>
</dbReference>
<evidence type="ECO:0000256" key="3">
    <source>
        <dbReference type="ARBA" id="ARBA00022827"/>
    </source>
</evidence>
<reference evidence="7 8" key="1">
    <citation type="submission" date="2017-08" db="EMBL/GenBank/DDBJ databases">
        <title>The complete genome sequence of a Mycoplasma hyopneumoniae isolate in Korea.</title>
        <authorList>
            <person name="Han J."/>
            <person name="Lee N."/>
        </authorList>
    </citation>
    <scope>NUCLEOTIDE SEQUENCE [LARGE SCALE GENOMIC DNA]</scope>
    <source>
        <strain evidence="7 8">KM014</strain>
    </source>
</reference>
<dbReference type="GeneID" id="41334368"/>
<dbReference type="InterPro" id="IPR036188">
    <property type="entry name" value="FAD/NAD-bd_sf"/>
</dbReference>
<evidence type="ECO:0000313" key="7">
    <source>
        <dbReference type="EMBL" id="ASU14227.1"/>
    </source>
</evidence>
<gene>
    <name evidence="7" type="primary">nox</name>
    <name evidence="7" type="ORF">CIB43_00316</name>
</gene>
<accession>A0A223M9R7</accession>
<protein>
    <submittedName>
        <fullName evidence="7">NADH oxidase</fullName>
        <ecNumber evidence="7">1.6.99.3</ecNumber>
    </submittedName>
</protein>
<dbReference type="AlphaFoldDB" id="A0A223M9R7"/>
<proteinExistence type="predicted"/>
<organism evidence="7 8">
    <name type="scientific">Mesomycoplasma hyopneumoniae</name>
    <name type="common">Mycoplasma hyopneumoniae</name>
    <dbReference type="NCBI Taxonomy" id="2099"/>
    <lineage>
        <taxon>Bacteria</taxon>
        <taxon>Bacillati</taxon>
        <taxon>Mycoplasmatota</taxon>
        <taxon>Mycoplasmoidales</taxon>
        <taxon>Metamycoplasmataceae</taxon>
        <taxon>Mesomycoplasma</taxon>
    </lineage>
</organism>
<name>A0A223M9R7_MESHO</name>
<dbReference type="PRINTS" id="PR00368">
    <property type="entry name" value="FADPNR"/>
</dbReference>
<dbReference type="Gene3D" id="3.50.50.60">
    <property type="entry name" value="FAD/NAD(P)-binding domain"/>
    <property type="match status" value="2"/>
</dbReference>
<dbReference type="PANTHER" id="PTHR43429">
    <property type="entry name" value="PYRIDINE NUCLEOTIDE-DISULFIDE OXIDOREDUCTASE DOMAIN-CONTAINING"/>
    <property type="match status" value="1"/>
</dbReference>
<evidence type="ECO:0000256" key="2">
    <source>
        <dbReference type="ARBA" id="ARBA00022630"/>
    </source>
</evidence>
<dbReference type="RefSeq" id="WP_011283895.1">
    <property type="nucleotide sequence ID" value="NZ_CP034597.1"/>
</dbReference>
<dbReference type="InterPro" id="IPR050260">
    <property type="entry name" value="FAD-bd_OxRdtase"/>
</dbReference>
<dbReference type="Pfam" id="PF07992">
    <property type="entry name" value="Pyr_redox_2"/>
    <property type="match status" value="1"/>
</dbReference>
<dbReference type="PANTHER" id="PTHR43429:SF1">
    <property type="entry name" value="NAD(P)H SULFUR OXIDOREDUCTASE (COA-DEPENDENT)"/>
    <property type="match status" value="1"/>
</dbReference>
<evidence type="ECO:0000313" key="8">
    <source>
        <dbReference type="Proteomes" id="UP000215452"/>
    </source>
</evidence>
<feature type="domain" description="FAD/NAD(P)-binding" evidence="6">
    <location>
        <begin position="2"/>
        <end position="309"/>
    </location>
</feature>
<comment type="cofactor">
    <cofactor evidence="1">
        <name>FAD</name>
        <dbReference type="ChEBI" id="CHEBI:57692"/>
    </cofactor>
</comment>
<keyword evidence="3" id="KW-0274">FAD</keyword>
<keyword evidence="5" id="KW-0676">Redox-active center</keyword>
<keyword evidence="2" id="KW-0285">Flavoprotein</keyword>
<evidence type="ECO:0000256" key="4">
    <source>
        <dbReference type="ARBA" id="ARBA00023002"/>
    </source>
</evidence>
<dbReference type="GO" id="GO:0016491">
    <property type="term" value="F:oxidoreductase activity"/>
    <property type="evidence" value="ECO:0007669"/>
    <property type="project" value="UniProtKB-KW"/>
</dbReference>